<comment type="subcellular location">
    <subcellularLocation>
        <location evidence="1">Endoplasmic reticulum membrane</location>
        <topology evidence="1">Single-pass type I membrane protein</topology>
    </subcellularLocation>
</comment>
<dbReference type="InterPro" id="IPR019623">
    <property type="entry name" value="Rot1"/>
</dbReference>
<evidence type="ECO:0000256" key="2">
    <source>
        <dbReference type="ARBA" id="ARBA00007149"/>
    </source>
</evidence>
<evidence type="ECO:0000256" key="7">
    <source>
        <dbReference type="ARBA" id="ARBA00022989"/>
    </source>
</evidence>
<evidence type="ECO:0000313" key="13">
    <source>
        <dbReference type="EMBL" id="TKA71768.1"/>
    </source>
</evidence>
<dbReference type="GO" id="GO:0051082">
    <property type="term" value="F:unfolded protein binding"/>
    <property type="evidence" value="ECO:0007669"/>
    <property type="project" value="TreeGrafter"/>
</dbReference>
<accession>A0A4U0X8W0</accession>
<organism evidence="13 14">
    <name type="scientific">Cryomyces minteri</name>
    <dbReference type="NCBI Taxonomy" id="331657"/>
    <lineage>
        <taxon>Eukaryota</taxon>
        <taxon>Fungi</taxon>
        <taxon>Dikarya</taxon>
        <taxon>Ascomycota</taxon>
        <taxon>Pezizomycotina</taxon>
        <taxon>Dothideomycetes</taxon>
        <taxon>Dothideomycetes incertae sedis</taxon>
        <taxon>Cryomyces</taxon>
    </lineage>
</organism>
<evidence type="ECO:0000256" key="6">
    <source>
        <dbReference type="ARBA" id="ARBA00022824"/>
    </source>
</evidence>
<dbReference type="EMBL" id="NAJN01000544">
    <property type="protein sequence ID" value="TKA71768.1"/>
    <property type="molecule type" value="Genomic_DNA"/>
</dbReference>
<dbReference type="Proteomes" id="UP000308768">
    <property type="component" value="Unassembled WGS sequence"/>
</dbReference>
<dbReference type="STRING" id="331657.A0A4U0X8W0"/>
<comment type="similarity">
    <text evidence="2 10">Belongs to the ROT1 family.</text>
</comment>
<evidence type="ECO:0000256" key="5">
    <source>
        <dbReference type="ARBA" id="ARBA00022729"/>
    </source>
</evidence>
<dbReference type="GO" id="GO:0005789">
    <property type="term" value="C:endoplasmic reticulum membrane"/>
    <property type="evidence" value="ECO:0007669"/>
    <property type="project" value="UniProtKB-SubCell"/>
</dbReference>
<comment type="caution">
    <text evidence="13">The sequence shown here is derived from an EMBL/GenBank/DDBJ whole genome shotgun (WGS) entry which is preliminary data.</text>
</comment>
<evidence type="ECO:0000256" key="9">
    <source>
        <dbReference type="ARBA" id="ARBA00024969"/>
    </source>
</evidence>
<keyword evidence="7 11" id="KW-1133">Transmembrane helix</keyword>
<evidence type="ECO:0000256" key="3">
    <source>
        <dbReference type="ARBA" id="ARBA00017291"/>
    </source>
</evidence>
<keyword evidence="4 11" id="KW-0812">Transmembrane</keyword>
<feature type="chain" id="PRO_5020448013" description="Protein ROT1" evidence="12">
    <location>
        <begin position="17"/>
        <end position="251"/>
    </location>
</feature>
<dbReference type="GO" id="GO:0006458">
    <property type="term" value="P:'de novo' protein folding"/>
    <property type="evidence" value="ECO:0007669"/>
    <property type="project" value="InterPro"/>
</dbReference>
<gene>
    <name evidence="13" type="ORF">B0A49_02634</name>
</gene>
<evidence type="ECO:0000256" key="4">
    <source>
        <dbReference type="ARBA" id="ARBA00022692"/>
    </source>
</evidence>
<sequence>MLLLLRSAAVAGLALAASASAQLAAFDTALIGTWSTKSNKTITGPGFYDPVNERLIEPSHTGFSYSFTGDGFYEEACYRAIANPITPSCPSGIMQWQHGTYQKFVNGSLLLTPFAVDGRQLLSTSCNYKDSIYTRYNQSELMKSYEVLTDPYHNIPRLNLYQFDGKPLAPMYLVYSPPEMLPTSTLNPTQTAGATATGKPSGKFRRGLGEEIALPLNHKLLSKRKETINADRWWWIGAGMTGLGGVLYFCF</sequence>
<dbReference type="AlphaFoldDB" id="A0A4U0X8W0"/>
<dbReference type="OrthoDB" id="5327821at2759"/>
<keyword evidence="6 10" id="KW-0256">Endoplasmic reticulum</keyword>
<name>A0A4U0X8W0_9PEZI</name>
<dbReference type="PIRSF" id="PIRSF017290">
    <property type="entry name" value="ROT1_prd"/>
    <property type="match status" value="1"/>
</dbReference>
<dbReference type="PANTHER" id="PTHR28090:SF1">
    <property type="entry name" value="PROTEIN ROT1"/>
    <property type="match status" value="1"/>
</dbReference>
<dbReference type="PANTHER" id="PTHR28090">
    <property type="entry name" value="PROTEIN ROT1"/>
    <property type="match status" value="1"/>
</dbReference>
<feature type="transmembrane region" description="Helical" evidence="11">
    <location>
        <begin position="233"/>
        <end position="250"/>
    </location>
</feature>
<keyword evidence="14" id="KW-1185">Reference proteome</keyword>
<dbReference type="Pfam" id="PF10681">
    <property type="entry name" value="Rot1"/>
    <property type="match status" value="1"/>
</dbReference>
<keyword evidence="5 12" id="KW-0732">Signal</keyword>
<evidence type="ECO:0000256" key="11">
    <source>
        <dbReference type="SAM" id="Phobius"/>
    </source>
</evidence>
<comment type="function">
    <text evidence="9 10">Required for normal levels of the cell wall 1,6-beta-glucan. Involved in a protein folding machinery chaperoning proteins acting in various physiological processes including cell wall synthesis and lysis of autophagic bodies.</text>
</comment>
<keyword evidence="8 10" id="KW-0472">Membrane</keyword>
<evidence type="ECO:0000256" key="1">
    <source>
        <dbReference type="ARBA" id="ARBA00004115"/>
    </source>
</evidence>
<protein>
    <recommendedName>
        <fullName evidence="3 10">Protein ROT1</fullName>
    </recommendedName>
</protein>
<feature type="signal peptide" evidence="12">
    <location>
        <begin position="1"/>
        <end position="16"/>
    </location>
</feature>
<evidence type="ECO:0000256" key="12">
    <source>
        <dbReference type="SAM" id="SignalP"/>
    </source>
</evidence>
<evidence type="ECO:0000256" key="10">
    <source>
        <dbReference type="PIRNR" id="PIRNR017290"/>
    </source>
</evidence>
<evidence type="ECO:0000256" key="8">
    <source>
        <dbReference type="ARBA" id="ARBA00023136"/>
    </source>
</evidence>
<evidence type="ECO:0000313" key="14">
    <source>
        <dbReference type="Proteomes" id="UP000308768"/>
    </source>
</evidence>
<reference evidence="13 14" key="1">
    <citation type="submission" date="2017-03" db="EMBL/GenBank/DDBJ databases">
        <title>Genomes of endolithic fungi from Antarctica.</title>
        <authorList>
            <person name="Coleine C."/>
            <person name="Masonjones S."/>
            <person name="Stajich J.E."/>
        </authorList>
    </citation>
    <scope>NUCLEOTIDE SEQUENCE [LARGE SCALE GENOMIC DNA]</scope>
    <source>
        <strain evidence="13 14">CCFEE 5187</strain>
    </source>
</reference>
<proteinExistence type="inferred from homology"/>